<name>A0A542YQ45_9MICO</name>
<dbReference type="Pfam" id="PF05362">
    <property type="entry name" value="Lon_C"/>
    <property type="match status" value="1"/>
</dbReference>
<dbReference type="InterPro" id="IPR008269">
    <property type="entry name" value="Lon_proteolytic"/>
</dbReference>
<keyword evidence="1" id="KW-0812">Transmembrane</keyword>
<evidence type="ECO:0000313" key="4">
    <source>
        <dbReference type="EMBL" id="TQL50179.1"/>
    </source>
</evidence>
<dbReference type="GO" id="GO:0004176">
    <property type="term" value="F:ATP-dependent peptidase activity"/>
    <property type="evidence" value="ECO:0007669"/>
    <property type="project" value="InterPro"/>
</dbReference>
<dbReference type="Gene3D" id="3.30.230.10">
    <property type="match status" value="1"/>
</dbReference>
<organism evidence="4 5">
    <name type="scientific">Ornithinicoccus hortensis</name>
    <dbReference type="NCBI Taxonomy" id="82346"/>
    <lineage>
        <taxon>Bacteria</taxon>
        <taxon>Bacillati</taxon>
        <taxon>Actinomycetota</taxon>
        <taxon>Actinomycetes</taxon>
        <taxon>Micrococcales</taxon>
        <taxon>Intrasporangiaceae</taxon>
        <taxon>Ornithinicoccus</taxon>
    </lineage>
</organism>
<dbReference type="InterPro" id="IPR036034">
    <property type="entry name" value="PDZ_sf"/>
</dbReference>
<evidence type="ECO:0000256" key="1">
    <source>
        <dbReference type="SAM" id="Phobius"/>
    </source>
</evidence>
<dbReference type="RefSeq" id="WP_141784343.1">
    <property type="nucleotide sequence ID" value="NZ_BAAAIK010000004.1"/>
</dbReference>
<evidence type="ECO:0000259" key="3">
    <source>
        <dbReference type="Pfam" id="PF13180"/>
    </source>
</evidence>
<accession>A0A542YQ45</accession>
<gene>
    <name evidence="4" type="ORF">FB467_1282</name>
</gene>
<comment type="caution">
    <text evidence="4">The sequence shown here is derived from an EMBL/GenBank/DDBJ whole genome shotgun (WGS) entry which is preliminary data.</text>
</comment>
<dbReference type="Gene3D" id="2.30.42.10">
    <property type="match status" value="1"/>
</dbReference>
<proteinExistence type="predicted"/>
<dbReference type="Pfam" id="PF13180">
    <property type="entry name" value="PDZ_2"/>
    <property type="match status" value="1"/>
</dbReference>
<keyword evidence="5" id="KW-1185">Reference proteome</keyword>
<dbReference type="SUPFAM" id="SSF54211">
    <property type="entry name" value="Ribosomal protein S5 domain 2-like"/>
    <property type="match status" value="1"/>
</dbReference>
<dbReference type="InterPro" id="IPR020568">
    <property type="entry name" value="Ribosomal_Su5_D2-typ_SF"/>
</dbReference>
<dbReference type="GO" id="GO:0006508">
    <property type="term" value="P:proteolysis"/>
    <property type="evidence" value="ECO:0007669"/>
    <property type="project" value="InterPro"/>
</dbReference>
<evidence type="ECO:0000313" key="5">
    <source>
        <dbReference type="Proteomes" id="UP000319516"/>
    </source>
</evidence>
<evidence type="ECO:0000259" key="2">
    <source>
        <dbReference type="Pfam" id="PF05362"/>
    </source>
</evidence>
<keyword evidence="1" id="KW-1133">Transmembrane helix</keyword>
<dbReference type="GO" id="GO:0004252">
    <property type="term" value="F:serine-type endopeptidase activity"/>
    <property type="evidence" value="ECO:0007669"/>
    <property type="project" value="InterPro"/>
</dbReference>
<dbReference type="OrthoDB" id="2356897at2"/>
<dbReference type="AlphaFoldDB" id="A0A542YQ45"/>
<dbReference type="SUPFAM" id="SSF50156">
    <property type="entry name" value="PDZ domain-like"/>
    <property type="match status" value="1"/>
</dbReference>
<feature type="domain" description="PDZ" evidence="3">
    <location>
        <begin position="173"/>
        <end position="241"/>
    </location>
</feature>
<dbReference type="InterPro" id="IPR001478">
    <property type="entry name" value="PDZ"/>
</dbReference>
<sequence>MSAGHDHTGQGGADGYYRGYATADTSGPTGAGGTRVTVGMAIGLVLCVLLVAGVAIMNMVDVAKVLYRPGPIYNTLGETNGHPTVVVEDAETYPTGGELNFTTVTLYGGPRYPVSAWDWLLAEFDPNTDIVDEDLVYPPDMTAQQVQEQNTELMMESQDAAAVVGVRAAGVEVPEQVKVAQIIVDAPAADTLEVNDEIRSVGGTEIHNPAQVRDVLQGFEPGDEVEFVLVRDGEEITLQVPTGEDDVEAEDGSTETRTVIGVYLASDFDLPFDVTIDAGSVGGPSAGLMFSLAVYDKLTEGELTGGHVFAGTGTIDSSGTVGPISGIRQKMISSANHGVEYFLAPAGNCDDVRGNEPDGMEVVKIETFDQARDVVEAIGQGEDVDLPRC</sequence>
<protein>
    <submittedName>
        <fullName evidence="4">PDZ domain-containing protein</fullName>
    </submittedName>
</protein>
<feature type="domain" description="Lon proteolytic" evidence="2">
    <location>
        <begin position="282"/>
        <end position="375"/>
    </location>
</feature>
<dbReference type="Proteomes" id="UP000319516">
    <property type="component" value="Unassembled WGS sequence"/>
</dbReference>
<keyword evidence="1" id="KW-0472">Membrane</keyword>
<dbReference type="InterPro" id="IPR014721">
    <property type="entry name" value="Ribsml_uS5_D2-typ_fold_subgr"/>
</dbReference>
<feature type="transmembrane region" description="Helical" evidence="1">
    <location>
        <begin position="38"/>
        <end position="60"/>
    </location>
</feature>
<reference evidence="4 5" key="1">
    <citation type="submission" date="2019-06" db="EMBL/GenBank/DDBJ databases">
        <title>Sequencing the genomes of 1000 actinobacteria strains.</title>
        <authorList>
            <person name="Klenk H.-P."/>
        </authorList>
    </citation>
    <scope>NUCLEOTIDE SEQUENCE [LARGE SCALE GENOMIC DNA]</scope>
    <source>
        <strain evidence="4 5">DSM 12335</strain>
    </source>
</reference>
<dbReference type="PRINTS" id="PR00830">
    <property type="entry name" value="ENDOLAPTASE"/>
</dbReference>
<dbReference type="EMBL" id="VFOP01000001">
    <property type="protein sequence ID" value="TQL50179.1"/>
    <property type="molecule type" value="Genomic_DNA"/>
</dbReference>